<proteinExistence type="predicted"/>
<feature type="transmembrane region" description="Helical" evidence="1">
    <location>
        <begin position="40"/>
        <end position="60"/>
    </location>
</feature>
<keyword evidence="3" id="KW-1185">Reference proteome</keyword>
<feature type="transmembrane region" description="Helical" evidence="1">
    <location>
        <begin position="93"/>
        <end position="110"/>
    </location>
</feature>
<dbReference type="EMBL" id="JBHSDS010000017">
    <property type="protein sequence ID" value="MFC4360312.1"/>
    <property type="molecule type" value="Genomic_DNA"/>
</dbReference>
<organism evidence="2 3">
    <name type="scientific">Halobium salinum</name>
    <dbReference type="NCBI Taxonomy" id="1364940"/>
    <lineage>
        <taxon>Archaea</taxon>
        <taxon>Methanobacteriati</taxon>
        <taxon>Methanobacteriota</taxon>
        <taxon>Stenosarchaea group</taxon>
        <taxon>Halobacteria</taxon>
        <taxon>Halobacteriales</taxon>
        <taxon>Haloferacaceae</taxon>
        <taxon>Halobium</taxon>
    </lineage>
</organism>
<comment type="caution">
    <text evidence="2">The sequence shown here is derived from an EMBL/GenBank/DDBJ whole genome shotgun (WGS) entry which is preliminary data.</text>
</comment>
<protein>
    <recommendedName>
        <fullName evidence="4">HPP family protein</fullName>
    </recommendedName>
</protein>
<keyword evidence="1" id="KW-0812">Transmembrane</keyword>
<dbReference type="RefSeq" id="WP_267620347.1">
    <property type="nucleotide sequence ID" value="NZ_JAODIW010000005.1"/>
</dbReference>
<evidence type="ECO:0000313" key="3">
    <source>
        <dbReference type="Proteomes" id="UP001595921"/>
    </source>
</evidence>
<feature type="transmembrane region" description="Helical" evidence="1">
    <location>
        <begin position="122"/>
        <end position="140"/>
    </location>
</feature>
<feature type="transmembrane region" description="Helical" evidence="1">
    <location>
        <begin position="160"/>
        <end position="182"/>
    </location>
</feature>
<keyword evidence="1" id="KW-1133">Transmembrane helix</keyword>
<gene>
    <name evidence="2" type="ORF">ACFO0N_20390</name>
</gene>
<keyword evidence="1" id="KW-0472">Membrane</keyword>
<dbReference type="Proteomes" id="UP001595921">
    <property type="component" value="Unassembled WGS sequence"/>
</dbReference>
<evidence type="ECO:0000256" key="1">
    <source>
        <dbReference type="SAM" id="Phobius"/>
    </source>
</evidence>
<reference evidence="2 3" key="1">
    <citation type="journal article" date="2019" name="Int. J. Syst. Evol. Microbiol.">
        <title>The Global Catalogue of Microorganisms (GCM) 10K type strain sequencing project: providing services to taxonomists for standard genome sequencing and annotation.</title>
        <authorList>
            <consortium name="The Broad Institute Genomics Platform"/>
            <consortium name="The Broad Institute Genome Sequencing Center for Infectious Disease"/>
            <person name="Wu L."/>
            <person name="Ma J."/>
        </authorList>
    </citation>
    <scope>NUCLEOTIDE SEQUENCE [LARGE SCALE GENOMIC DNA]</scope>
    <source>
        <strain evidence="2 3">CGMCC 1.12553</strain>
    </source>
</reference>
<feature type="transmembrane region" description="Helical" evidence="1">
    <location>
        <begin position="16"/>
        <end position="34"/>
    </location>
</feature>
<sequence>MSQALPEEWFIKDARLNAAIAWVLTGLLVLTAVSNFFSGLLVAMAIAAVAAAVAVVPAAAHRSWTRTVPWPMLLLASLPLLVGAFSPSFLGDTLSALGIAALAILVVVALEMTTTIRMTPNFAIGFVMIATLATAGFWALGSAASARYLGTAFVETNAQLMTVFTSALLASVVSALLFRWYFRRQLEANRERERGLVDQRGVA</sequence>
<name>A0ABD5PHZ2_9EURY</name>
<evidence type="ECO:0000313" key="2">
    <source>
        <dbReference type="EMBL" id="MFC4360312.1"/>
    </source>
</evidence>
<evidence type="ECO:0008006" key="4">
    <source>
        <dbReference type="Google" id="ProtNLM"/>
    </source>
</evidence>
<accession>A0ABD5PHZ2</accession>
<dbReference type="AlphaFoldDB" id="A0ABD5PHZ2"/>